<organism evidence="2 3">
    <name type="scientific">Pseudomassariella vexata</name>
    <dbReference type="NCBI Taxonomy" id="1141098"/>
    <lineage>
        <taxon>Eukaryota</taxon>
        <taxon>Fungi</taxon>
        <taxon>Dikarya</taxon>
        <taxon>Ascomycota</taxon>
        <taxon>Pezizomycotina</taxon>
        <taxon>Sordariomycetes</taxon>
        <taxon>Xylariomycetidae</taxon>
        <taxon>Amphisphaeriales</taxon>
        <taxon>Pseudomassariaceae</taxon>
        <taxon>Pseudomassariella</taxon>
    </lineage>
</organism>
<name>A0A1Y2EKM3_9PEZI</name>
<feature type="compositionally biased region" description="Low complexity" evidence="1">
    <location>
        <begin position="17"/>
        <end position="35"/>
    </location>
</feature>
<protein>
    <submittedName>
        <fullName evidence="2">Uncharacterized protein</fullName>
    </submittedName>
</protein>
<reference evidence="2 3" key="1">
    <citation type="submission" date="2016-07" db="EMBL/GenBank/DDBJ databases">
        <title>Pervasive Adenine N6-methylation of Active Genes in Fungi.</title>
        <authorList>
            <consortium name="DOE Joint Genome Institute"/>
            <person name="Mondo S.J."/>
            <person name="Dannebaum R.O."/>
            <person name="Kuo R.C."/>
            <person name="Labutti K."/>
            <person name="Haridas S."/>
            <person name="Kuo A."/>
            <person name="Salamov A."/>
            <person name="Ahrendt S.R."/>
            <person name="Lipzen A."/>
            <person name="Sullivan W."/>
            <person name="Andreopoulos W.B."/>
            <person name="Clum A."/>
            <person name="Lindquist E."/>
            <person name="Daum C."/>
            <person name="Ramamoorthy G.K."/>
            <person name="Gryganskyi A."/>
            <person name="Culley D."/>
            <person name="Magnuson J.K."/>
            <person name="James T.Y."/>
            <person name="O'Malley M.A."/>
            <person name="Stajich J.E."/>
            <person name="Spatafora J.W."/>
            <person name="Visel A."/>
            <person name="Grigoriev I.V."/>
        </authorList>
    </citation>
    <scope>NUCLEOTIDE SEQUENCE [LARGE SCALE GENOMIC DNA]</scope>
    <source>
        <strain evidence="2 3">CBS 129021</strain>
    </source>
</reference>
<dbReference type="InParanoid" id="A0A1Y2EKM3"/>
<dbReference type="RefSeq" id="XP_040721681.1">
    <property type="nucleotide sequence ID" value="XM_040854458.1"/>
</dbReference>
<dbReference type="EMBL" id="MCFJ01000001">
    <property type="protein sequence ID" value="ORY72089.1"/>
    <property type="molecule type" value="Genomic_DNA"/>
</dbReference>
<dbReference type="GeneID" id="63770670"/>
<feature type="compositionally biased region" description="Basic and acidic residues" evidence="1">
    <location>
        <begin position="214"/>
        <end position="225"/>
    </location>
</feature>
<sequence length="225" mass="25347">MDNKHEAFNTMPREQQEAAAQSSQSAQNRASGSRQPENEYKYVLVKSLHSNDKRVIQVIEDSGTTSNFISRDLIERLGLECKRGSFVIHETITGEKFESLDFVELKFCGARDQGFTSFYAAPPSSSIEGLVVGKTFLQDNPGVLWDQPPDSKVFLTVQKQIKKGEREEIAAAAVRMREQSAQIARLRQQQQQYRGIFPPSPPSFTSLSSQGPTDIREFVNKTDER</sequence>
<dbReference type="Proteomes" id="UP000193689">
    <property type="component" value="Unassembled WGS sequence"/>
</dbReference>
<feature type="region of interest" description="Disordered" evidence="1">
    <location>
        <begin position="1"/>
        <end position="36"/>
    </location>
</feature>
<feature type="region of interest" description="Disordered" evidence="1">
    <location>
        <begin position="194"/>
        <end position="225"/>
    </location>
</feature>
<evidence type="ECO:0000313" key="2">
    <source>
        <dbReference type="EMBL" id="ORY72089.1"/>
    </source>
</evidence>
<gene>
    <name evidence="2" type="ORF">BCR38DRAFT_27002</name>
</gene>
<keyword evidence="3" id="KW-1185">Reference proteome</keyword>
<evidence type="ECO:0000313" key="3">
    <source>
        <dbReference type="Proteomes" id="UP000193689"/>
    </source>
</evidence>
<dbReference type="AlphaFoldDB" id="A0A1Y2EKM3"/>
<dbReference type="OrthoDB" id="5245056at2759"/>
<accession>A0A1Y2EKM3</accession>
<evidence type="ECO:0000256" key="1">
    <source>
        <dbReference type="SAM" id="MobiDB-lite"/>
    </source>
</evidence>
<comment type="caution">
    <text evidence="2">The sequence shown here is derived from an EMBL/GenBank/DDBJ whole genome shotgun (WGS) entry which is preliminary data.</text>
</comment>
<proteinExistence type="predicted"/>